<feature type="region of interest" description="Disordered" evidence="1">
    <location>
        <begin position="46"/>
        <end position="67"/>
    </location>
</feature>
<evidence type="ECO:0000313" key="3">
    <source>
        <dbReference type="Proteomes" id="UP000735302"/>
    </source>
</evidence>
<gene>
    <name evidence="2" type="ORF">PoB_003966500</name>
</gene>
<keyword evidence="2" id="KW-0808">Transferase</keyword>
<sequence>MASKIKGNTKRCATQKTVPDSQPVTGILKPSGISWGWGLTLDEPTPRVRKKPYSPKNMASKIKGNTKSCATQKTVPDFYRYRPRIAKRTRYAKRKGGYRKPPTSNFGSLRVMQINVQSDREVRAHLPTFTGGRGVLFRPDIALISSDLEESTTREVLDDVRSDHLPSLITINCCASAQGWNNKPKWNYRKANWGVYRDTLDDALSKVLPDNTTISVLNEAFTRAVIHAARRGIP</sequence>
<evidence type="ECO:0000313" key="2">
    <source>
        <dbReference type="EMBL" id="GFO13160.1"/>
    </source>
</evidence>
<keyword evidence="2" id="KW-0695">RNA-directed DNA polymerase</keyword>
<comment type="caution">
    <text evidence="2">The sequence shown here is derived from an EMBL/GenBank/DDBJ whole genome shotgun (WGS) entry which is preliminary data.</text>
</comment>
<dbReference type="GO" id="GO:0003964">
    <property type="term" value="F:RNA-directed DNA polymerase activity"/>
    <property type="evidence" value="ECO:0007669"/>
    <property type="project" value="UniProtKB-KW"/>
</dbReference>
<feature type="compositionally biased region" description="Polar residues" evidence="1">
    <location>
        <begin position="11"/>
        <end position="24"/>
    </location>
</feature>
<dbReference type="AlphaFoldDB" id="A0AAV4B0Q5"/>
<proteinExistence type="predicted"/>
<name>A0AAV4B0Q5_9GAST</name>
<reference evidence="2 3" key="1">
    <citation type="journal article" date="2021" name="Elife">
        <title>Chloroplast acquisition without the gene transfer in kleptoplastic sea slugs, Plakobranchus ocellatus.</title>
        <authorList>
            <person name="Maeda T."/>
            <person name="Takahashi S."/>
            <person name="Yoshida T."/>
            <person name="Shimamura S."/>
            <person name="Takaki Y."/>
            <person name="Nagai Y."/>
            <person name="Toyoda A."/>
            <person name="Suzuki Y."/>
            <person name="Arimoto A."/>
            <person name="Ishii H."/>
            <person name="Satoh N."/>
            <person name="Nishiyama T."/>
            <person name="Hasebe M."/>
            <person name="Maruyama T."/>
            <person name="Minagawa J."/>
            <person name="Obokata J."/>
            <person name="Shigenobu S."/>
        </authorList>
    </citation>
    <scope>NUCLEOTIDE SEQUENCE [LARGE SCALE GENOMIC DNA]</scope>
</reference>
<protein>
    <submittedName>
        <fullName evidence="2">RNA-directed DNA polymerase from mobile element jockey-like</fullName>
    </submittedName>
</protein>
<organism evidence="2 3">
    <name type="scientific">Plakobranchus ocellatus</name>
    <dbReference type="NCBI Taxonomy" id="259542"/>
    <lineage>
        <taxon>Eukaryota</taxon>
        <taxon>Metazoa</taxon>
        <taxon>Spiralia</taxon>
        <taxon>Lophotrochozoa</taxon>
        <taxon>Mollusca</taxon>
        <taxon>Gastropoda</taxon>
        <taxon>Heterobranchia</taxon>
        <taxon>Euthyneura</taxon>
        <taxon>Panpulmonata</taxon>
        <taxon>Sacoglossa</taxon>
        <taxon>Placobranchoidea</taxon>
        <taxon>Plakobranchidae</taxon>
        <taxon>Plakobranchus</taxon>
    </lineage>
</organism>
<feature type="region of interest" description="Disordered" evidence="1">
    <location>
        <begin position="1"/>
        <end position="25"/>
    </location>
</feature>
<evidence type="ECO:0000256" key="1">
    <source>
        <dbReference type="SAM" id="MobiDB-lite"/>
    </source>
</evidence>
<dbReference type="EMBL" id="BLXT01004479">
    <property type="protein sequence ID" value="GFO13160.1"/>
    <property type="molecule type" value="Genomic_DNA"/>
</dbReference>
<keyword evidence="3" id="KW-1185">Reference proteome</keyword>
<keyword evidence="2" id="KW-0548">Nucleotidyltransferase</keyword>
<accession>A0AAV4B0Q5</accession>
<dbReference type="Proteomes" id="UP000735302">
    <property type="component" value="Unassembled WGS sequence"/>
</dbReference>